<evidence type="ECO:0000256" key="1">
    <source>
        <dbReference type="SAM" id="Coils"/>
    </source>
</evidence>
<evidence type="ECO:0000259" key="2">
    <source>
        <dbReference type="PROSITE" id="PS51745"/>
    </source>
</evidence>
<dbReference type="Pfam" id="PF00564">
    <property type="entry name" value="PB1"/>
    <property type="match status" value="1"/>
</dbReference>
<evidence type="ECO:0000313" key="4">
    <source>
        <dbReference type="Proteomes" id="UP000000600"/>
    </source>
</evidence>
<dbReference type="Gene3D" id="3.10.20.90">
    <property type="entry name" value="Phosphatidylinositol 3-kinase Catalytic Subunit, Chain A, domain 1"/>
    <property type="match status" value="1"/>
</dbReference>
<proteinExistence type="predicted"/>
<sequence length="271" mass="32442">MDIQVRYQNEQTTYNGVQSFDDLLQEIEKKYPLLTNFELSYQDEEGDTIQVSNTSDIIAITDLHKVIIQMEAQINQNKVQELEKAKKVEELRQKRLEEQKRKKLEELQKEMNKLQELSQEKLQTEQQYREQADQLNHLLIQLSQFQNQPLAEFKKVFYDSDIFDQIREKEQELLVLEDKKGFDTKLKAIQKDVQETFEKLFSKRTVQHQENYQKWLENKHKIQIVNQQIAQKEIEKQGKLQKLDDKLKKVQESVAKMKAELNVPQQIDDLF</sequence>
<dbReference type="PROSITE" id="PS51745">
    <property type="entry name" value="PB1"/>
    <property type="match status" value="1"/>
</dbReference>
<dbReference type="EMBL" id="CT868037">
    <property type="protein sequence ID" value="CAK65197.1"/>
    <property type="molecule type" value="Genomic_DNA"/>
</dbReference>
<reference evidence="3 4" key="1">
    <citation type="journal article" date="2006" name="Nature">
        <title>Global trends of whole-genome duplications revealed by the ciliate Paramecium tetraurelia.</title>
        <authorList>
            <consortium name="Genoscope"/>
            <person name="Aury J.-M."/>
            <person name="Jaillon O."/>
            <person name="Duret L."/>
            <person name="Noel B."/>
            <person name="Jubin C."/>
            <person name="Porcel B.M."/>
            <person name="Segurens B."/>
            <person name="Daubin V."/>
            <person name="Anthouard V."/>
            <person name="Aiach N."/>
            <person name="Arnaiz O."/>
            <person name="Billaut A."/>
            <person name="Beisson J."/>
            <person name="Blanc I."/>
            <person name="Bouhouche K."/>
            <person name="Camara F."/>
            <person name="Duharcourt S."/>
            <person name="Guigo R."/>
            <person name="Gogendeau D."/>
            <person name="Katinka M."/>
            <person name="Keller A.-M."/>
            <person name="Kissmehl R."/>
            <person name="Klotz C."/>
            <person name="Koll F."/>
            <person name="Le Moue A."/>
            <person name="Lepere C."/>
            <person name="Malinsky S."/>
            <person name="Nowacki M."/>
            <person name="Nowak J.K."/>
            <person name="Plattner H."/>
            <person name="Poulain J."/>
            <person name="Ruiz F."/>
            <person name="Serrano V."/>
            <person name="Zagulski M."/>
            <person name="Dessen P."/>
            <person name="Betermier M."/>
            <person name="Weissenbach J."/>
            <person name="Scarpelli C."/>
            <person name="Schachter V."/>
            <person name="Sperling L."/>
            <person name="Meyer E."/>
            <person name="Cohen J."/>
            <person name="Wincker P."/>
        </authorList>
    </citation>
    <scope>NUCLEOTIDE SEQUENCE [LARGE SCALE GENOMIC DNA]</scope>
    <source>
        <strain evidence="3 4">Stock d4-2</strain>
    </source>
</reference>
<keyword evidence="1" id="KW-0175">Coiled coil</keyword>
<dbReference type="InterPro" id="IPR000270">
    <property type="entry name" value="PB1_dom"/>
</dbReference>
<dbReference type="KEGG" id="ptm:GSPATT00034675001"/>
<dbReference type="CDD" id="cd05992">
    <property type="entry name" value="PB1"/>
    <property type="match status" value="1"/>
</dbReference>
<feature type="coiled-coil region" evidence="1">
    <location>
        <begin position="79"/>
        <end position="148"/>
    </location>
</feature>
<evidence type="ECO:0000313" key="3">
    <source>
        <dbReference type="EMBL" id="CAK65197.1"/>
    </source>
</evidence>
<dbReference type="SUPFAM" id="SSF54277">
    <property type="entry name" value="CAD &amp; PB1 domains"/>
    <property type="match status" value="1"/>
</dbReference>
<dbReference type="RefSeq" id="XP_001432594.1">
    <property type="nucleotide sequence ID" value="XM_001432557.2"/>
</dbReference>
<dbReference type="OMA" id="IQMEAQI"/>
<dbReference type="HOGENOM" id="CLU_1028381_0_0_1"/>
<dbReference type="Proteomes" id="UP000000600">
    <property type="component" value="Unassembled WGS sequence"/>
</dbReference>
<dbReference type="InterPro" id="IPR053793">
    <property type="entry name" value="PB1-like"/>
</dbReference>
<feature type="domain" description="PB1" evidence="2">
    <location>
        <begin position="1"/>
        <end position="84"/>
    </location>
</feature>
<dbReference type="OrthoDB" id="309363at2759"/>
<gene>
    <name evidence="3" type="ORF">GSPATT00034675001</name>
</gene>
<name>A0C330_PARTE</name>
<dbReference type="GeneID" id="5018379"/>
<dbReference type="AlphaFoldDB" id="A0C330"/>
<dbReference type="InParanoid" id="A0C330"/>
<keyword evidence="4" id="KW-1185">Reference proteome</keyword>
<accession>A0C330</accession>
<protein>
    <recommendedName>
        <fullName evidence="2">PB1 domain-containing protein</fullName>
    </recommendedName>
</protein>
<organism evidence="3 4">
    <name type="scientific">Paramecium tetraurelia</name>
    <dbReference type="NCBI Taxonomy" id="5888"/>
    <lineage>
        <taxon>Eukaryota</taxon>
        <taxon>Sar</taxon>
        <taxon>Alveolata</taxon>
        <taxon>Ciliophora</taxon>
        <taxon>Intramacronucleata</taxon>
        <taxon>Oligohymenophorea</taxon>
        <taxon>Peniculida</taxon>
        <taxon>Parameciidae</taxon>
        <taxon>Paramecium</taxon>
    </lineage>
</organism>